<evidence type="ECO:0000313" key="5">
    <source>
        <dbReference type="Proteomes" id="UP000014680"/>
    </source>
</evidence>
<dbReference type="InterPro" id="IPR047153">
    <property type="entry name" value="TRIM45/56/19-like"/>
</dbReference>
<keyword evidence="3" id="KW-0862">Zinc</keyword>
<dbReference type="VEuPathDB" id="AmoebaDB:EIN_253380"/>
<dbReference type="KEGG" id="eiv:EIN_253380"/>
<dbReference type="InterPro" id="IPR013083">
    <property type="entry name" value="Znf_RING/FYVE/PHD"/>
</dbReference>
<evidence type="ECO:0008006" key="6">
    <source>
        <dbReference type="Google" id="ProtNLM"/>
    </source>
</evidence>
<dbReference type="GO" id="GO:0008270">
    <property type="term" value="F:zinc ion binding"/>
    <property type="evidence" value="ECO:0007669"/>
    <property type="project" value="UniProtKB-KW"/>
</dbReference>
<evidence type="ECO:0000256" key="3">
    <source>
        <dbReference type="ARBA" id="ARBA00022833"/>
    </source>
</evidence>
<evidence type="ECO:0000256" key="2">
    <source>
        <dbReference type="ARBA" id="ARBA00022771"/>
    </source>
</evidence>
<proteinExistence type="predicted"/>
<protein>
    <recommendedName>
        <fullName evidence="6">B box-type domain-containing protein</fullName>
    </recommendedName>
</protein>
<dbReference type="EMBL" id="KB206169">
    <property type="protein sequence ID" value="ELP95074.1"/>
    <property type="molecule type" value="Genomic_DNA"/>
</dbReference>
<dbReference type="SUPFAM" id="SSF57845">
    <property type="entry name" value="B-box zinc-binding domain"/>
    <property type="match status" value="1"/>
</dbReference>
<keyword evidence="5" id="KW-1185">Reference proteome</keyword>
<sequence length="411" mass="46839">MLLIPNFKVIRFFHVNCKRLTKVMSFQTEKAVCCCCGTGFRIPAFPKLLPCMHLICRDCLFSIVKSQVEKGVGKSKEVFCCLCQKEVSVPFSDLDDLPTLFSLIRESASKTICSEPNCTRQGFSFCLTCSKIYCESHTEIHYEQNSHKFEVFCEGKFCIKHHTVKTYFCCTCSEIICPHCFVLEHAGHIVCKYSHFLSKFYTSERFNITKRLFNLSRVVRSATLIYDSLYYYQQQQTENQMKTISKKVDIILEEKLGKLRDGKKHLIDIDKIIKEVSDELCVVSPPCPSFCYIQSQTNYIPLKSSIPVEIILKDVYENPSITSDITITFVPVSHILPGCVDFFEEMAHDISDDTCGDGGEASAYFDKTEIGKISVIVKGESEGDVAMRVYVHRVEIENSPLILQIQSSEID</sequence>
<dbReference type="RefSeq" id="XP_004261845.1">
    <property type="nucleotide sequence ID" value="XM_004261797.1"/>
</dbReference>
<keyword evidence="1" id="KW-0479">Metal-binding</keyword>
<dbReference type="Gene3D" id="3.30.40.10">
    <property type="entry name" value="Zinc/RING finger domain, C3HC4 (zinc finger)"/>
    <property type="match status" value="1"/>
</dbReference>
<keyword evidence="2" id="KW-0863">Zinc-finger</keyword>
<dbReference type="PROSITE" id="PS00518">
    <property type="entry name" value="ZF_RING_1"/>
    <property type="match status" value="1"/>
</dbReference>
<reference evidence="4 5" key="1">
    <citation type="submission" date="2012-10" db="EMBL/GenBank/DDBJ databases">
        <authorList>
            <person name="Zafar N."/>
            <person name="Inman J."/>
            <person name="Hall N."/>
            <person name="Lorenzi H."/>
            <person name="Caler E."/>
        </authorList>
    </citation>
    <scope>NUCLEOTIDE SEQUENCE [LARGE SCALE GENOMIC DNA]</scope>
    <source>
        <strain evidence="4 5">IP1</strain>
    </source>
</reference>
<evidence type="ECO:0000256" key="1">
    <source>
        <dbReference type="ARBA" id="ARBA00022723"/>
    </source>
</evidence>
<dbReference type="PANTHER" id="PTHR25462">
    <property type="entry name" value="BONUS, ISOFORM C-RELATED"/>
    <property type="match status" value="1"/>
</dbReference>
<dbReference type="InterPro" id="IPR017907">
    <property type="entry name" value="Znf_RING_CS"/>
</dbReference>
<dbReference type="SUPFAM" id="SSF57850">
    <property type="entry name" value="RING/U-box"/>
    <property type="match status" value="1"/>
</dbReference>
<accession>A0A0A1UGR2</accession>
<gene>
    <name evidence="4" type="ORF">EIN_253380</name>
</gene>
<dbReference type="GeneID" id="14894019"/>
<dbReference type="OrthoDB" id="25275at2759"/>
<evidence type="ECO:0000313" key="4">
    <source>
        <dbReference type="EMBL" id="ELP95074.1"/>
    </source>
</evidence>
<dbReference type="PANTHER" id="PTHR25462:SF296">
    <property type="entry name" value="MEIOTIC P26, ISOFORM F"/>
    <property type="match status" value="1"/>
</dbReference>
<dbReference type="AlphaFoldDB" id="A0A0A1UGR2"/>
<organism evidence="4 5">
    <name type="scientific">Entamoeba invadens IP1</name>
    <dbReference type="NCBI Taxonomy" id="370355"/>
    <lineage>
        <taxon>Eukaryota</taxon>
        <taxon>Amoebozoa</taxon>
        <taxon>Evosea</taxon>
        <taxon>Archamoebae</taxon>
        <taxon>Mastigamoebida</taxon>
        <taxon>Entamoebidae</taxon>
        <taxon>Entamoeba</taxon>
    </lineage>
</organism>
<name>A0A0A1UGR2_ENTIV</name>
<dbReference type="Proteomes" id="UP000014680">
    <property type="component" value="Unassembled WGS sequence"/>
</dbReference>